<dbReference type="SUPFAM" id="SSF160443">
    <property type="entry name" value="SMR domain-like"/>
    <property type="match status" value="1"/>
</dbReference>
<feature type="domain" description="Smr" evidence="10">
    <location>
        <begin position="613"/>
        <end position="688"/>
    </location>
</feature>
<accession>A0A5Q2N8G1</accession>
<dbReference type="PANTHER" id="PTHR48466:SF2">
    <property type="entry name" value="OS10G0509000 PROTEIN"/>
    <property type="match status" value="1"/>
</dbReference>
<comment type="similarity">
    <text evidence="8">Belongs to the DNA mismatch repair MutS family. MutS2 subfamily.</text>
</comment>
<dbReference type="FunFam" id="3.40.50.300:FF:000830">
    <property type="entry name" value="Endonuclease MutS2"/>
    <property type="match status" value="1"/>
</dbReference>
<dbReference type="GO" id="GO:0045910">
    <property type="term" value="P:negative regulation of DNA recombination"/>
    <property type="evidence" value="ECO:0007669"/>
    <property type="project" value="InterPro"/>
</dbReference>
<organism evidence="11 12">
    <name type="scientific">Heliorestis convoluta</name>
    <dbReference type="NCBI Taxonomy" id="356322"/>
    <lineage>
        <taxon>Bacteria</taxon>
        <taxon>Bacillati</taxon>
        <taxon>Bacillota</taxon>
        <taxon>Clostridia</taxon>
        <taxon>Eubacteriales</taxon>
        <taxon>Heliobacteriaceae</taxon>
        <taxon>Heliorestis</taxon>
    </lineage>
</organism>
<dbReference type="GO" id="GO:0072344">
    <property type="term" value="P:rescue of stalled ribosome"/>
    <property type="evidence" value="ECO:0007669"/>
    <property type="project" value="UniProtKB-UniRule"/>
</dbReference>
<evidence type="ECO:0000313" key="11">
    <source>
        <dbReference type="EMBL" id="QGG48785.1"/>
    </source>
</evidence>
<evidence type="ECO:0000256" key="3">
    <source>
        <dbReference type="ARBA" id="ARBA00022741"/>
    </source>
</evidence>
<dbReference type="CDD" id="cd03280">
    <property type="entry name" value="ABC_MutS2"/>
    <property type="match status" value="1"/>
</dbReference>
<dbReference type="GO" id="GO:0019843">
    <property type="term" value="F:rRNA binding"/>
    <property type="evidence" value="ECO:0007669"/>
    <property type="project" value="UniProtKB-UniRule"/>
</dbReference>
<dbReference type="EC" id="3.6.4.-" evidence="8"/>
<evidence type="ECO:0000256" key="5">
    <source>
        <dbReference type="ARBA" id="ARBA00022840"/>
    </source>
</evidence>
<dbReference type="KEGG" id="hcv:FTV88_2696"/>
<dbReference type="PROSITE" id="PS50828">
    <property type="entry name" value="SMR"/>
    <property type="match status" value="1"/>
</dbReference>
<dbReference type="AlphaFoldDB" id="A0A5Q2N8G1"/>
<keyword evidence="7 8" id="KW-0238">DNA-binding</keyword>
<dbReference type="GO" id="GO:0006298">
    <property type="term" value="P:mismatch repair"/>
    <property type="evidence" value="ECO:0007669"/>
    <property type="project" value="InterPro"/>
</dbReference>
<keyword evidence="8 11" id="KW-0255">Endonuclease</keyword>
<dbReference type="InterPro" id="IPR005747">
    <property type="entry name" value="MutS2"/>
</dbReference>
<dbReference type="InterPro" id="IPR045076">
    <property type="entry name" value="MutS"/>
</dbReference>
<evidence type="ECO:0000256" key="6">
    <source>
        <dbReference type="ARBA" id="ARBA00022884"/>
    </source>
</evidence>
<sequence length="689" mass="77049">MRAFLLTEDKDESPTPLLKALAQGLGNYRNIEDEIHRCIIGEGEVADNASAELQRLRKMIKTIQSRVREKLEAIIRSPEKQKYLQEALVTVRGDRYVVPVRQEYRSQIPGLIHDQSASGATVFIEPMAVVELNNDLKRYQAAEKTEILRILQVLSEQVGQESEDIAVTVNILARLDFIFAKARLSQRMDGGEPAINQSGYLTIRSGRHPLITGKVVPVSIELGKKFHTLVITGPNTGGKTVTLKTVGLLTLMAQSGLHVPAEPGTELAIFEEIFVDIGDEQSIEQSLSTFSSHMTNLVQILERTGPNSLVLLDELGAGTDPTEGAALAQSMLEYLHQRGAKTIATTHYSELKTFAYTSEEIENASVEFDIETLSPTYRLLIGRPGRSNAFEISRRLGLNESIVVRARSLLTQDERNVANLIEHLEANQVQAQKEREEALRLRQEAEELRRKLDQREKAWREKEDKILQKARDEAYNIVKAAKEESDSIVRDLREAMKRLPVKEELIKAEKERNQLRQMQDAITGQRLKKDEKAEKSLKSVKIGQAVYVPRLHQKGSVLTLPNNQGDLQIQAGILKLTVNIKELEAAQEEKEQKGKTTYAAVASSKAKEISRELDFRGTTVDEAMEQVAKYLDDAYLTGTSPVYLIHGKGTGALRSAIRSYLKNHQYIKSFRNGEQGEGGLGVTVVELKS</sequence>
<dbReference type="Gene3D" id="3.40.50.300">
    <property type="entry name" value="P-loop containing nucleotide triphosphate hydrolases"/>
    <property type="match status" value="1"/>
</dbReference>
<gene>
    <name evidence="8" type="primary">mutS2</name>
    <name evidence="8" type="synonym">rqcU</name>
    <name evidence="11" type="ORF">FTV88_2696</name>
</gene>
<evidence type="ECO:0000256" key="8">
    <source>
        <dbReference type="HAMAP-Rule" id="MF_00092"/>
    </source>
</evidence>
<dbReference type="SUPFAM" id="SSF52540">
    <property type="entry name" value="P-loop containing nucleoside triphosphate hydrolases"/>
    <property type="match status" value="1"/>
</dbReference>
<keyword evidence="6 8" id="KW-0694">RNA-binding</keyword>
<name>A0A5Q2N8G1_9FIRM</name>
<dbReference type="SUPFAM" id="SSF48334">
    <property type="entry name" value="DNA repair protein MutS, domain III"/>
    <property type="match status" value="1"/>
</dbReference>
<dbReference type="PROSITE" id="PS00486">
    <property type="entry name" value="DNA_MISMATCH_REPAIR_2"/>
    <property type="match status" value="1"/>
</dbReference>
<dbReference type="EC" id="3.1.-.-" evidence="8"/>
<evidence type="ECO:0000256" key="2">
    <source>
        <dbReference type="ARBA" id="ARBA00022730"/>
    </source>
</evidence>
<dbReference type="PIRSF" id="PIRSF005814">
    <property type="entry name" value="MutS_YshD"/>
    <property type="match status" value="1"/>
</dbReference>
<dbReference type="InterPro" id="IPR036063">
    <property type="entry name" value="Smr_dom_sf"/>
</dbReference>
<protein>
    <recommendedName>
        <fullName evidence="8">Endonuclease MutS2</fullName>
        <ecNumber evidence="8">3.1.-.-</ecNumber>
    </recommendedName>
    <alternativeName>
        <fullName evidence="8">Ribosome-associated protein quality control-upstream factor</fullName>
        <shortName evidence="8">RQC-upstream factor</shortName>
        <shortName evidence="8">RqcU</shortName>
        <ecNumber evidence="8">3.6.4.-</ecNumber>
    </alternativeName>
</protein>
<feature type="binding site" evidence="8">
    <location>
        <begin position="233"/>
        <end position="240"/>
    </location>
    <ligand>
        <name>ATP</name>
        <dbReference type="ChEBI" id="CHEBI:30616"/>
    </ligand>
</feature>
<reference evidence="12" key="1">
    <citation type="submission" date="2019-11" db="EMBL/GenBank/DDBJ databases">
        <title>Genome sequence of Heliorestis convoluta strain HH, an alkaliphilic and minimalistic phototrophic bacterium from a soda lake in Egypt.</title>
        <authorList>
            <person name="Dewey E.D."/>
            <person name="Stokes L.M."/>
            <person name="Burchell B.M."/>
            <person name="Shaffer K.N."/>
            <person name="Huntington A.M."/>
            <person name="Baker J.M."/>
            <person name="Nadendla S."/>
            <person name="Giglio M.G."/>
            <person name="Touchman J.W."/>
            <person name="Blankenship R.E."/>
            <person name="Madigan M.T."/>
            <person name="Sattley W.M."/>
        </authorList>
    </citation>
    <scope>NUCLEOTIDE SEQUENCE [LARGE SCALE GENOMIC DNA]</scope>
    <source>
        <strain evidence="12">HH</strain>
    </source>
</reference>
<dbReference type="Pfam" id="PF00488">
    <property type="entry name" value="MutS_V"/>
    <property type="match status" value="1"/>
</dbReference>
<dbReference type="SMART" id="SM00534">
    <property type="entry name" value="MUTSac"/>
    <property type="match status" value="1"/>
</dbReference>
<dbReference type="GO" id="GO:0016887">
    <property type="term" value="F:ATP hydrolysis activity"/>
    <property type="evidence" value="ECO:0007669"/>
    <property type="project" value="InterPro"/>
</dbReference>
<comment type="function">
    <text evidence="8">Acts as a ribosome collision sensor, splitting the ribosome into its 2 subunits. Detects stalled/collided 70S ribosomes which it binds and splits by an ATP-hydrolysis driven conformational change. Acts upstream of the ribosome quality control system (RQC), a ribosome-associated complex that mediates the extraction of incompletely synthesized nascent chains from stalled ribosomes and their subsequent degradation. Probably generates substrates for RQC.</text>
</comment>
<evidence type="ECO:0000256" key="4">
    <source>
        <dbReference type="ARBA" id="ARBA00022801"/>
    </source>
</evidence>
<keyword evidence="1 8" id="KW-0540">Nuclease</keyword>
<comment type="function">
    <text evidence="8">Endonuclease that is involved in the suppression of homologous recombination and thus may have a key role in the control of bacterial genetic diversity.</text>
</comment>
<keyword evidence="5 8" id="KW-0067">ATP-binding</keyword>
<dbReference type="InterPro" id="IPR000432">
    <property type="entry name" value="DNA_mismatch_repair_MutS_C"/>
</dbReference>
<dbReference type="Pfam" id="PF20297">
    <property type="entry name" value="MSSS"/>
    <property type="match status" value="1"/>
</dbReference>
<dbReference type="PANTHER" id="PTHR48466">
    <property type="entry name" value="OS10G0509000 PROTEIN-RELATED"/>
    <property type="match status" value="1"/>
</dbReference>
<dbReference type="SMART" id="SM00533">
    <property type="entry name" value="MUTSd"/>
    <property type="match status" value="1"/>
</dbReference>
<feature type="coiled-coil region" evidence="9">
    <location>
        <begin position="46"/>
        <end position="73"/>
    </location>
</feature>
<evidence type="ECO:0000259" key="10">
    <source>
        <dbReference type="PROSITE" id="PS50828"/>
    </source>
</evidence>
<evidence type="ECO:0000256" key="7">
    <source>
        <dbReference type="ARBA" id="ARBA00023125"/>
    </source>
</evidence>
<evidence type="ECO:0000313" key="12">
    <source>
        <dbReference type="Proteomes" id="UP000366051"/>
    </source>
</evidence>
<dbReference type="SMART" id="SM00463">
    <property type="entry name" value="SMR"/>
    <property type="match status" value="1"/>
</dbReference>
<dbReference type="Gene3D" id="3.30.1370.110">
    <property type="match status" value="1"/>
</dbReference>
<dbReference type="EMBL" id="CP045875">
    <property type="protein sequence ID" value="QGG48785.1"/>
    <property type="molecule type" value="Genomic_DNA"/>
</dbReference>
<keyword evidence="4 8" id="KW-0378">Hydrolase</keyword>
<dbReference type="GO" id="GO:0043023">
    <property type="term" value="F:ribosomal large subunit binding"/>
    <property type="evidence" value="ECO:0007669"/>
    <property type="project" value="UniProtKB-UniRule"/>
</dbReference>
<keyword evidence="9" id="KW-0175">Coiled coil</keyword>
<dbReference type="GO" id="GO:0140664">
    <property type="term" value="F:ATP-dependent DNA damage sensor activity"/>
    <property type="evidence" value="ECO:0007669"/>
    <property type="project" value="InterPro"/>
</dbReference>
<dbReference type="InterPro" id="IPR036187">
    <property type="entry name" value="DNA_mismatch_repair_MutS_sf"/>
</dbReference>
<dbReference type="InterPro" id="IPR007696">
    <property type="entry name" value="DNA_mismatch_repair_MutS_core"/>
</dbReference>
<dbReference type="InterPro" id="IPR046893">
    <property type="entry name" value="MSSS"/>
</dbReference>
<comment type="subunit">
    <text evidence="8">Homodimer. Binds to stalled ribosomes, contacting rRNA.</text>
</comment>
<dbReference type="Pfam" id="PF01713">
    <property type="entry name" value="Smr"/>
    <property type="match status" value="1"/>
</dbReference>
<dbReference type="InterPro" id="IPR002625">
    <property type="entry name" value="Smr_dom"/>
</dbReference>
<feature type="coiled-coil region" evidence="9">
    <location>
        <begin position="421"/>
        <end position="528"/>
    </location>
</feature>
<keyword evidence="12" id="KW-1185">Reference proteome</keyword>
<dbReference type="GO" id="GO:0030983">
    <property type="term" value="F:mismatched DNA binding"/>
    <property type="evidence" value="ECO:0007669"/>
    <property type="project" value="InterPro"/>
</dbReference>
<dbReference type="HAMAP" id="MF_00092">
    <property type="entry name" value="MutS2"/>
    <property type="match status" value="1"/>
</dbReference>
<keyword evidence="2 8" id="KW-0699">rRNA-binding</keyword>
<evidence type="ECO:0000256" key="1">
    <source>
        <dbReference type="ARBA" id="ARBA00022722"/>
    </source>
</evidence>
<evidence type="ECO:0000256" key="9">
    <source>
        <dbReference type="SAM" id="Coils"/>
    </source>
</evidence>
<dbReference type="GO" id="GO:0004519">
    <property type="term" value="F:endonuclease activity"/>
    <property type="evidence" value="ECO:0007669"/>
    <property type="project" value="UniProtKB-UniRule"/>
</dbReference>
<dbReference type="GO" id="GO:0005524">
    <property type="term" value="F:ATP binding"/>
    <property type="evidence" value="ECO:0007669"/>
    <property type="project" value="UniProtKB-UniRule"/>
</dbReference>
<keyword evidence="3 8" id="KW-0547">Nucleotide-binding</keyword>
<proteinExistence type="inferred from homology"/>
<dbReference type="InterPro" id="IPR027417">
    <property type="entry name" value="P-loop_NTPase"/>
</dbReference>
<dbReference type="NCBIfam" id="TIGR01069">
    <property type="entry name" value="mutS2"/>
    <property type="match status" value="1"/>
</dbReference>
<dbReference type="Proteomes" id="UP000366051">
    <property type="component" value="Chromosome"/>
</dbReference>